<dbReference type="EnsemblMetazoa" id="PPA31681.1">
    <property type="protein sequence ID" value="PPA31681.1"/>
    <property type="gene ID" value="WBGene00204545"/>
</dbReference>
<keyword evidence="2" id="KW-1185">Reference proteome</keyword>
<organism evidence="1 2">
    <name type="scientific">Pristionchus pacificus</name>
    <name type="common">Parasitic nematode worm</name>
    <dbReference type="NCBI Taxonomy" id="54126"/>
    <lineage>
        <taxon>Eukaryota</taxon>
        <taxon>Metazoa</taxon>
        <taxon>Ecdysozoa</taxon>
        <taxon>Nematoda</taxon>
        <taxon>Chromadorea</taxon>
        <taxon>Rhabditida</taxon>
        <taxon>Rhabditina</taxon>
        <taxon>Diplogasteromorpha</taxon>
        <taxon>Diplogasteroidea</taxon>
        <taxon>Neodiplogasteridae</taxon>
        <taxon>Pristionchus</taxon>
    </lineage>
</organism>
<dbReference type="AlphaFoldDB" id="A0A2A6BER2"/>
<evidence type="ECO:0000313" key="2">
    <source>
        <dbReference type="Proteomes" id="UP000005239"/>
    </source>
</evidence>
<sequence length="94" mass="10093">MWRPTLGAALILLLANGAAAAVFSEGGGPKKVDNYKDGAEPDMEDHLKEKYLIEAEAGGLKCSGSRAEVGNKTRGTVDDVRNDRVLLPRRRALT</sequence>
<protein>
    <submittedName>
        <fullName evidence="1">Uncharacterized protein</fullName>
    </submittedName>
</protein>
<proteinExistence type="predicted"/>
<dbReference type="Proteomes" id="UP000005239">
    <property type="component" value="Unassembled WGS sequence"/>
</dbReference>
<gene>
    <name evidence="1" type="primary">WBGene00204545</name>
</gene>
<name>A0A2A6BER2_PRIPA</name>
<reference evidence="2" key="1">
    <citation type="journal article" date="2008" name="Nat. Genet.">
        <title>The Pristionchus pacificus genome provides a unique perspective on nematode lifestyle and parasitism.</title>
        <authorList>
            <person name="Dieterich C."/>
            <person name="Clifton S.W."/>
            <person name="Schuster L.N."/>
            <person name="Chinwalla A."/>
            <person name="Delehaunty K."/>
            <person name="Dinkelacker I."/>
            <person name="Fulton L."/>
            <person name="Fulton R."/>
            <person name="Godfrey J."/>
            <person name="Minx P."/>
            <person name="Mitreva M."/>
            <person name="Roeseler W."/>
            <person name="Tian H."/>
            <person name="Witte H."/>
            <person name="Yang S.P."/>
            <person name="Wilson R.K."/>
            <person name="Sommer R.J."/>
        </authorList>
    </citation>
    <scope>NUCLEOTIDE SEQUENCE [LARGE SCALE GENOMIC DNA]</scope>
    <source>
        <strain evidence="2">PS312</strain>
    </source>
</reference>
<evidence type="ECO:0000313" key="1">
    <source>
        <dbReference type="EnsemblMetazoa" id="PPA31681.1"/>
    </source>
</evidence>
<reference evidence="1" key="2">
    <citation type="submission" date="2022-06" db="UniProtKB">
        <authorList>
            <consortium name="EnsemblMetazoa"/>
        </authorList>
    </citation>
    <scope>IDENTIFICATION</scope>
    <source>
        <strain evidence="1">PS312</strain>
    </source>
</reference>
<accession>A0A8R1YT37</accession>
<accession>A0A2A6BER2</accession>